<protein>
    <submittedName>
        <fullName evidence="3">Ankyrin</fullName>
    </submittedName>
</protein>
<keyword evidence="4" id="KW-1185">Reference proteome</keyword>
<evidence type="ECO:0000256" key="2">
    <source>
        <dbReference type="ARBA" id="ARBA00023043"/>
    </source>
</evidence>
<comment type="caution">
    <text evidence="3">The sequence shown here is derived from an EMBL/GenBank/DDBJ whole genome shotgun (WGS) entry which is preliminary data.</text>
</comment>
<name>A0A9P4I837_9PEZI</name>
<proteinExistence type="predicted"/>
<keyword evidence="2" id="KW-0040">ANK repeat</keyword>
<dbReference type="PANTHER" id="PTHR24198">
    <property type="entry name" value="ANKYRIN REPEAT AND PROTEIN KINASE DOMAIN-CONTAINING PROTEIN"/>
    <property type="match status" value="1"/>
</dbReference>
<evidence type="ECO:0000313" key="4">
    <source>
        <dbReference type="Proteomes" id="UP000799772"/>
    </source>
</evidence>
<accession>A0A9P4I837</accession>
<dbReference type="OrthoDB" id="20872at2759"/>
<dbReference type="Gene3D" id="1.25.40.20">
    <property type="entry name" value="Ankyrin repeat-containing domain"/>
    <property type="match status" value="1"/>
</dbReference>
<reference evidence="3" key="1">
    <citation type="journal article" date="2020" name="Stud. Mycol.">
        <title>101 Dothideomycetes genomes: a test case for predicting lifestyles and emergence of pathogens.</title>
        <authorList>
            <person name="Haridas S."/>
            <person name="Albert R."/>
            <person name="Binder M."/>
            <person name="Bloem J."/>
            <person name="Labutti K."/>
            <person name="Salamov A."/>
            <person name="Andreopoulos B."/>
            <person name="Baker S."/>
            <person name="Barry K."/>
            <person name="Bills G."/>
            <person name="Bluhm B."/>
            <person name="Cannon C."/>
            <person name="Castanera R."/>
            <person name="Culley D."/>
            <person name="Daum C."/>
            <person name="Ezra D."/>
            <person name="Gonzalez J."/>
            <person name="Henrissat B."/>
            <person name="Kuo A."/>
            <person name="Liang C."/>
            <person name="Lipzen A."/>
            <person name="Lutzoni F."/>
            <person name="Magnuson J."/>
            <person name="Mondo S."/>
            <person name="Nolan M."/>
            <person name="Ohm R."/>
            <person name="Pangilinan J."/>
            <person name="Park H.-J."/>
            <person name="Ramirez L."/>
            <person name="Alfaro M."/>
            <person name="Sun H."/>
            <person name="Tritt A."/>
            <person name="Yoshinaga Y."/>
            <person name="Zwiers L.-H."/>
            <person name="Turgeon B."/>
            <person name="Goodwin S."/>
            <person name="Spatafora J."/>
            <person name="Crous P."/>
            <person name="Grigoriev I."/>
        </authorList>
    </citation>
    <scope>NUCLEOTIDE SEQUENCE</scope>
    <source>
        <strain evidence="3">CBS 133067</strain>
    </source>
</reference>
<evidence type="ECO:0000313" key="3">
    <source>
        <dbReference type="EMBL" id="KAF2096755.1"/>
    </source>
</evidence>
<dbReference type="SUPFAM" id="SSF48403">
    <property type="entry name" value="Ankyrin repeat"/>
    <property type="match status" value="1"/>
</dbReference>
<dbReference type="Pfam" id="PF12796">
    <property type="entry name" value="Ank_2"/>
    <property type="match status" value="2"/>
</dbReference>
<evidence type="ECO:0000256" key="1">
    <source>
        <dbReference type="ARBA" id="ARBA00022737"/>
    </source>
</evidence>
<dbReference type="AlphaFoldDB" id="A0A9P4I837"/>
<sequence>MSAGHHHIVRLLLEHPSIDVNYIGTDHIGATPLALATICRNTDLVRTLISQDDVQINQISGYEESTALFFAVADGHTSIVEELLRHPKIEVNIKDGIGRTPLTMAASCGTPEIVNLLLQHDDVTI</sequence>
<dbReference type="Proteomes" id="UP000799772">
    <property type="component" value="Unassembled WGS sequence"/>
</dbReference>
<dbReference type="InterPro" id="IPR002110">
    <property type="entry name" value="Ankyrin_rpt"/>
</dbReference>
<dbReference type="EMBL" id="ML978129">
    <property type="protein sequence ID" value="KAF2096755.1"/>
    <property type="molecule type" value="Genomic_DNA"/>
</dbReference>
<organism evidence="3 4">
    <name type="scientific">Rhizodiscina lignyota</name>
    <dbReference type="NCBI Taxonomy" id="1504668"/>
    <lineage>
        <taxon>Eukaryota</taxon>
        <taxon>Fungi</taxon>
        <taxon>Dikarya</taxon>
        <taxon>Ascomycota</taxon>
        <taxon>Pezizomycotina</taxon>
        <taxon>Dothideomycetes</taxon>
        <taxon>Pleosporomycetidae</taxon>
        <taxon>Aulographales</taxon>
        <taxon>Rhizodiscinaceae</taxon>
        <taxon>Rhizodiscina</taxon>
    </lineage>
</organism>
<gene>
    <name evidence="3" type="ORF">NA57DRAFT_78349</name>
</gene>
<dbReference type="SMART" id="SM00248">
    <property type="entry name" value="ANK"/>
    <property type="match status" value="3"/>
</dbReference>
<keyword evidence="1" id="KW-0677">Repeat</keyword>
<dbReference type="PANTHER" id="PTHR24198:SF165">
    <property type="entry name" value="ANKYRIN REPEAT-CONTAINING PROTEIN-RELATED"/>
    <property type="match status" value="1"/>
</dbReference>
<dbReference type="InterPro" id="IPR036770">
    <property type="entry name" value="Ankyrin_rpt-contain_sf"/>
</dbReference>